<accession>E7RLX3</accession>
<protein>
    <recommendedName>
        <fullName evidence="4">GtrA family protein</fullName>
    </recommendedName>
</protein>
<feature type="transmembrane region" description="Helical" evidence="1">
    <location>
        <begin position="225"/>
        <end position="247"/>
    </location>
</feature>
<feature type="transmembrane region" description="Helical" evidence="1">
    <location>
        <begin position="128"/>
        <end position="160"/>
    </location>
</feature>
<gene>
    <name evidence="2" type="ORF">HMPREF0663_10123</name>
</gene>
<dbReference type="Pfam" id="PF19558">
    <property type="entry name" value="DUF6080"/>
    <property type="match status" value="1"/>
</dbReference>
<feature type="transmembrane region" description="Helical" evidence="1">
    <location>
        <begin position="448"/>
        <end position="469"/>
    </location>
</feature>
<evidence type="ECO:0000313" key="3">
    <source>
        <dbReference type="Proteomes" id="UP000005580"/>
    </source>
</evidence>
<feature type="transmembrane region" description="Helical" evidence="1">
    <location>
        <begin position="476"/>
        <end position="500"/>
    </location>
</feature>
<keyword evidence="1" id="KW-0812">Transmembrane</keyword>
<reference evidence="2" key="1">
    <citation type="submission" date="2011-01" db="EMBL/GenBank/DDBJ databases">
        <authorList>
            <person name="Muzny D."/>
            <person name="Qin X."/>
            <person name="Buhay C."/>
            <person name="Dugan-Rocha S."/>
            <person name="Ding Y."/>
            <person name="Chen G."/>
            <person name="Hawes A."/>
            <person name="Holder M."/>
            <person name="Jhangiani S."/>
            <person name="Johnson A."/>
            <person name="Khan Z."/>
            <person name="Li Z."/>
            <person name="Liu W."/>
            <person name="Liu X."/>
            <person name="Perez L."/>
            <person name="Shen H."/>
            <person name="Wang Q."/>
            <person name="Watt J."/>
            <person name="Xi L."/>
            <person name="Xin Y."/>
            <person name="Zhou J."/>
            <person name="Deng J."/>
            <person name="Jiang H."/>
            <person name="Liu Y."/>
            <person name="Qu J."/>
            <person name="Song X.-Z."/>
            <person name="Zhang L."/>
            <person name="Villasana D."/>
            <person name="Johnson A."/>
            <person name="Liu J."/>
            <person name="Liyanage D."/>
            <person name="Lorensuhewa L."/>
            <person name="Robinson T."/>
            <person name="Song A."/>
            <person name="Song B.-B."/>
            <person name="Dinh H."/>
            <person name="Thornton R."/>
            <person name="Coyle M."/>
            <person name="Francisco L."/>
            <person name="Jackson L."/>
            <person name="Javaid M."/>
            <person name="Korchina V."/>
            <person name="Kovar C."/>
            <person name="Mata R."/>
            <person name="Mathew T."/>
            <person name="Ngo R."/>
            <person name="Nguyen L."/>
            <person name="Nguyen N."/>
            <person name="Okwuonu G."/>
            <person name="Ongeri F."/>
            <person name="Pham C."/>
            <person name="Simmons D."/>
            <person name="Wilczek-Boney K."/>
            <person name="Hale W."/>
            <person name="Jakkamsetti A."/>
            <person name="Pham P."/>
            <person name="Ruth R."/>
            <person name="San Lucas F."/>
            <person name="Warren J."/>
            <person name="Zhang J."/>
            <person name="Zhao Z."/>
            <person name="Zhou C."/>
            <person name="Zhu D."/>
            <person name="Lee S."/>
            <person name="Bess C."/>
            <person name="Blankenburg K."/>
            <person name="Forbes L."/>
            <person name="Fu Q."/>
            <person name="Gubbala S."/>
            <person name="Hirani K."/>
            <person name="Jayaseelan J.C."/>
            <person name="Lara F."/>
            <person name="Munidasa M."/>
            <person name="Palculict T."/>
            <person name="Patil S."/>
            <person name="Pu L.-L."/>
            <person name="Saada N."/>
            <person name="Tang L."/>
            <person name="Weissenberger G."/>
            <person name="Zhu Y."/>
            <person name="Hemphill L."/>
            <person name="Shang Y."/>
            <person name="Youmans B."/>
            <person name="Ayvaz T."/>
            <person name="Ross M."/>
            <person name="Santibanez J."/>
            <person name="Aqrawi P."/>
            <person name="Gross S."/>
            <person name="Joshi V."/>
            <person name="Fowler G."/>
            <person name="Nazareth L."/>
            <person name="Reid J."/>
            <person name="Worley K."/>
            <person name="Petrosino J."/>
            <person name="Highlander S."/>
            <person name="Gibbs R."/>
        </authorList>
    </citation>
    <scope>NUCLEOTIDE SEQUENCE [LARGE SCALE GENOMIC DNA]</scope>
    <source>
        <strain evidence="2">ATCC 33269</strain>
    </source>
</reference>
<keyword evidence="1" id="KW-1133">Transmembrane helix</keyword>
<feature type="transmembrane region" description="Helical" evidence="1">
    <location>
        <begin position="51"/>
        <end position="69"/>
    </location>
</feature>
<dbReference type="EMBL" id="AEPE02000002">
    <property type="protein sequence ID" value="EFZ37754.1"/>
    <property type="molecule type" value="Genomic_DNA"/>
</dbReference>
<dbReference type="AlphaFoldDB" id="E7RLX3"/>
<evidence type="ECO:0000313" key="2">
    <source>
        <dbReference type="EMBL" id="EFZ37754.1"/>
    </source>
</evidence>
<comment type="caution">
    <text evidence="2">The sequence shown here is derived from an EMBL/GenBank/DDBJ whole genome shotgun (WGS) entry which is preliminary data.</text>
</comment>
<keyword evidence="1" id="KW-0472">Membrane</keyword>
<feature type="transmembrane region" description="Helical" evidence="1">
    <location>
        <begin position="397"/>
        <end position="415"/>
    </location>
</feature>
<feature type="transmembrane region" description="Helical" evidence="1">
    <location>
        <begin position="422"/>
        <end position="442"/>
    </location>
</feature>
<name>E7RLX3_9BACT</name>
<feature type="transmembrane region" description="Helical" evidence="1">
    <location>
        <begin position="12"/>
        <end position="30"/>
    </location>
</feature>
<organism evidence="2 3">
    <name type="scientific">Hoylesella oralis ATCC 33269</name>
    <dbReference type="NCBI Taxonomy" id="873533"/>
    <lineage>
        <taxon>Bacteria</taxon>
        <taxon>Pseudomonadati</taxon>
        <taxon>Bacteroidota</taxon>
        <taxon>Bacteroidia</taxon>
        <taxon>Bacteroidales</taxon>
        <taxon>Prevotellaceae</taxon>
        <taxon>Hoylesella</taxon>
    </lineage>
</organism>
<proteinExistence type="predicted"/>
<keyword evidence="3" id="KW-1185">Reference proteome</keyword>
<dbReference type="STRING" id="28134.SAMN05444288_0721"/>
<dbReference type="HOGENOM" id="CLU_032211_0_0_10"/>
<sequence length="505" mass="58635">MSSLNGLYLPAKTYLFNVFLLLLHNLTNWYSGVKPIFDIFRIRREERMGTVFMLFVLTLFNALVVYKYYELFTPIRNTYWPLFIRNFHVSGFDPITYAVVSDWSAGYNVYRHPLLAFYMYVPYLLNQALMWLTGINCAVFIVAAIQIFCALYAFVFFFRIMREIVGLACREALLLSFFFFSFAYVMLSAMVPDHFIISMMLLLVTLYISGRRMKSRQVFKIWQSFLYFMLVAGISLNNGIKVFLSVLFVNRRRFFRPKYLFLAVILPAALLWSFSKWEYATLVWPTEVACHAAKAKKRAEDKEKEVAMQQRKTVRLRPADTAIGCPEPAGKQIQKINRQEKSVPIGNDGFMSWTDISTSRMASAVENLFGESIQLHRNYLLEDGLHSRPMIVKYRWVLSYVVEAVVLLLFVMGVWCGRRSRFLWLVLSYFGLDMLLHMGLGFGLNEVYIMAAHWIYAIPIAVAYLLIAANGAYRRMLLGLLTVLTAYLWIYNGTLISAYLMGYNC</sequence>
<dbReference type="Proteomes" id="UP000005580">
    <property type="component" value="Unassembled WGS sequence"/>
</dbReference>
<feature type="transmembrane region" description="Helical" evidence="1">
    <location>
        <begin position="172"/>
        <end position="205"/>
    </location>
</feature>
<dbReference type="InterPro" id="IPR045726">
    <property type="entry name" value="DUF6080"/>
</dbReference>
<evidence type="ECO:0000256" key="1">
    <source>
        <dbReference type="SAM" id="Phobius"/>
    </source>
</evidence>
<evidence type="ECO:0008006" key="4">
    <source>
        <dbReference type="Google" id="ProtNLM"/>
    </source>
</evidence>